<organism evidence="3 4">
    <name type="scientific">Thermostichus vulcanus str. 'Rupite'</name>
    <dbReference type="NCBI Taxonomy" id="2813851"/>
    <lineage>
        <taxon>Bacteria</taxon>
        <taxon>Bacillati</taxon>
        <taxon>Cyanobacteriota</taxon>
        <taxon>Cyanophyceae</taxon>
        <taxon>Thermostichales</taxon>
        <taxon>Thermostichaceae</taxon>
        <taxon>Thermostichus</taxon>
    </lineage>
</organism>
<comment type="caution">
    <text evidence="3">The sequence shown here is derived from an EMBL/GenBank/DDBJ whole genome shotgun (WGS) entry which is preliminary data.</text>
</comment>
<keyword evidence="4" id="KW-1185">Reference proteome</keyword>
<keyword evidence="2" id="KW-0812">Transmembrane</keyword>
<accession>A0ABT0CAE7</accession>
<dbReference type="InterPro" id="IPR021788">
    <property type="entry name" value="CPP1-like"/>
</dbReference>
<feature type="transmembrane region" description="Helical" evidence="2">
    <location>
        <begin position="100"/>
        <end position="119"/>
    </location>
</feature>
<protein>
    <submittedName>
        <fullName evidence="3">CPP1-like family protein</fullName>
    </submittedName>
</protein>
<keyword evidence="2" id="KW-0472">Membrane</keyword>
<reference evidence="3" key="1">
    <citation type="submission" date="2021-02" db="EMBL/GenBank/DDBJ databases">
        <title>The CRISPR/cas machinery reduction and long-range gene transfer in the hot spring cyanobacterium Synechococcus.</title>
        <authorList>
            <person name="Dvorak P."/>
            <person name="Jahodarova E."/>
            <person name="Hasler P."/>
            <person name="Poulickova A."/>
        </authorList>
    </citation>
    <scope>NUCLEOTIDE SEQUENCE</scope>
    <source>
        <strain evidence="3">Rupite</strain>
    </source>
</reference>
<evidence type="ECO:0000256" key="1">
    <source>
        <dbReference type="SAM" id="Coils"/>
    </source>
</evidence>
<evidence type="ECO:0000256" key="2">
    <source>
        <dbReference type="SAM" id="Phobius"/>
    </source>
</evidence>
<keyword evidence="1" id="KW-0175">Coiled coil</keyword>
<name>A0ABT0CAE7_THEVL</name>
<keyword evidence="2" id="KW-1133">Transmembrane helix</keyword>
<dbReference type="PANTHER" id="PTHR33372">
    <property type="match status" value="1"/>
</dbReference>
<sequence>MSPYQVLGISEEASFEEIQSAREQLLANLSADEQQQERVEQAYDAILMQRLRMRKEGKIAVPDRIRYAEQRATTLEPELSVPPPANQTPRWVNRWLDTPTAADTLLPAGILGGLVGWVVLAPDEYPSLQLALGLMACIYFLYRKERRFIRSFLLALGGLSLGLLLAYGIAIPLTGGDAPGALLVGITFAVMWLVTSFLR</sequence>
<gene>
    <name evidence="3" type="ORF">JX360_07150</name>
</gene>
<dbReference type="PANTHER" id="PTHR33372:SF2">
    <property type="entry name" value="PROTEIN CHAPERONE-LIKE PROTEIN OF POR1, CHLOROPLASTIC"/>
    <property type="match status" value="1"/>
</dbReference>
<dbReference type="Proteomes" id="UP000830835">
    <property type="component" value="Unassembled WGS sequence"/>
</dbReference>
<feature type="transmembrane region" description="Helical" evidence="2">
    <location>
        <begin position="154"/>
        <end position="174"/>
    </location>
</feature>
<dbReference type="EMBL" id="JAFIRA010000014">
    <property type="protein sequence ID" value="MCJ2542684.1"/>
    <property type="molecule type" value="Genomic_DNA"/>
</dbReference>
<dbReference type="RefSeq" id="WP_244349962.1">
    <property type="nucleotide sequence ID" value="NZ_JAFIRA010000014.1"/>
</dbReference>
<feature type="transmembrane region" description="Helical" evidence="2">
    <location>
        <begin position="125"/>
        <end position="142"/>
    </location>
</feature>
<feature type="coiled-coil region" evidence="1">
    <location>
        <begin position="15"/>
        <end position="42"/>
    </location>
</feature>
<proteinExistence type="predicted"/>
<evidence type="ECO:0000313" key="4">
    <source>
        <dbReference type="Proteomes" id="UP000830835"/>
    </source>
</evidence>
<dbReference type="Pfam" id="PF11833">
    <property type="entry name" value="CPP1-like"/>
    <property type="match status" value="1"/>
</dbReference>
<feature type="transmembrane region" description="Helical" evidence="2">
    <location>
        <begin position="180"/>
        <end position="198"/>
    </location>
</feature>
<evidence type="ECO:0000313" key="3">
    <source>
        <dbReference type="EMBL" id="MCJ2542684.1"/>
    </source>
</evidence>